<name>A0A0M0JQP7_9EUKA</name>
<accession>A0A0M0JQP7</accession>
<feature type="chain" id="PRO_5005602091" description="Secreted protein" evidence="1">
    <location>
        <begin position="21"/>
        <end position="79"/>
    </location>
</feature>
<feature type="non-terminal residue" evidence="2">
    <location>
        <position position="79"/>
    </location>
</feature>
<keyword evidence="3" id="KW-1185">Reference proteome</keyword>
<sequence length="79" mass="8620">MVVLASALVRPALLLTVVCSSRRWLGTCCTENSLGTSLALVEGSMLHNARRVRSTCSPCSRLCRVQRGLATRWCHAMSD</sequence>
<reference evidence="3" key="1">
    <citation type="journal article" date="2015" name="PLoS Genet.">
        <title>Genome Sequence and Transcriptome Analyses of Chrysochromulina tobin: Metabolic Tools for Enhanced Algal Fitness in the Prominent Order Prymnesiales (Haptophyceae).</title>
        <authorList>
            <person name="Hovde B.T."/>
            <person name="Deodato C.R."/>
            <person name="Hunsperger H.M."/>
            <person name="Ryken S.A."/>
            <person name="Yost W."/>
            <person name="Jha R.K."/>
            <person name="Patterson J."/>
            <person name="Monnat R.J. Jr."/>
            <person name="Barlow S.B."/>
            <person name="Starkenburg S.R."/>
            <person name="Cattolico R.A."/>
        </authorList>
    </citation>
    <scope>NUCLEOTIDE SEQUENCE</scope>
    <source>
        <strain evidence="3">CCMP291</strain>
    </source>
</reference>
<evidence type="ECO:0008006" key="4">
    <source>
        <dbReference type="Google" id="ProtNLM"/>
    </source>
</evidence>
<gene>
    <name evidence="2" type="ORF">Ctob_009098</name>
</gene>
<protein>
    <recommendedName>
        <fullName evidence="4">Secreted protein</fullName>
    </recommendedName>
</protein>
<dbReference type="Proteomes" id="UP000037460">
    <property type="component" value="Unassembled WGS sequence"/>
</dbReference>
<evidence type="ECO:0000313" key="3">
    <source>
        <dbReference type="Proteomes" id="UP000037460"/>
    </source>
</evidence>
<feature type="signal peptide" evidence="1">
    <location>
        <begin position="1"/>
        <end position="20"/>
    </location>
</feature>
<organism evidence="2 3">
    <name type="scientific">Chrysochromulina tobinii</name>
    <dbReference type="NCBI Taxonomy" id="1460289"/>
    <lineage>
        <taxon>Eukaryota</taxon>
        <taxon>Haptista</taxon>
        <taxon>Haptophyta</taxon>
        <taxon>Prymnesiophyceae</taxon>
        <taxon>Prymnesiales</taxon>
        <taxon>Chrysochromulinaceae</taxon>
        <taxon>Chrysochromulina</taxon>
    </lineage>
</organism>
<evidence type="ECO:0000313" key="2">
    <source>
        <dbReference type="EMBL" id="KOO28800.1"/>
    </source>
</evidence>
<proteinExistence type="predicted"/>
<dbReference type="AlphaFoldDB" id="A0A0M0JQP7"/>
<dbReference type="EMBL" id="JWZX01002512">
    <property type="protein sequence ID" value="KOO28800.1"/>
    <property type="molecule type" value="Genomic_DNA"/>
</dbReference>
<keyword evidence="1" id="KW-0732">Signal</keyword>
<evidence type="ECO:0000256" key="1">
    <source>
        <dbReference type="SAM" id="SignalP"/>
    </source>
</evidence>
<comment type="caution">
    <text evidence="2">The sequence shown here is derived from an EMBL/GenBank/DDBJ whole genome shotgun (WGS) entry which is preliminary data.</text>
</comment>